<dbReference type="Proteomes" id="UP000287188">
    <property type="component" value="Unassembled WGS sequence"/>
</dbReference>
<name>A0A402AVZ0_9CHLR</name>
<dbReference type="RefSeq" id="WP_126556719.1">
    <property type="nucleotide sequence ID" value="NZ_BIFS01000002.1"/>
</dbReference>
<sequence length="278" mass="30937">MFAPAISQRSKPSFTPLLIGTVPVRPFSPDGFVGTIEQDGQVVNVTAIAFDAGQVVLMSLVGRDTSVSAVLAQIWKKKEAVFRHAETVPWPQEEQSFTRLETERYKEIATRLPGLKLAHALTIPLSAHIAQGILQAPPMDKHPQRQKQSIPVVTPRYVLGNLQEETPHALSFLGHLRAMRVVLLYRDDTHPERIQLWASALWHHGLKHQLIEVMPALGVRVWKIHPDVHQWNTLIAQGSSKAGSPGPVTDPWLMYCNVPLSTPLAFLASGVFFWRASV</sequence>
<dbReference type="AlphaFoldDB" id="A0A402AVZ0"/>
<evidence type="ECO:0000313" key="2">
    <source>
        <dbReference type="Proteomes" id="UP000287188"/>
    </source>
</evidence>
<evidence type="ECO:0000313" key="1">
    <source>
        <dbReference type="EMBL" id="GCE23249.1"/>
    </source>
</evidence>
<proteinExistence type="predicted"/>
<protein>
    <submittedName>
        <fullName evidence="1">Uncharacterized protein</fullName>
    </submittedName>
</protein>
<reference evidence="2" key="1">
    <citation type="submission" date="2018-12" db="EMBL/GenBank/DDBJ databases">
        <title>Tengunoibacter tsumagoiensis gen. nov., sp. nov., Dictyobacter kobayashii sp. nov., D. alpinus sp. nov., and D. joshuensis sp. nov. and description of Dictyobacteraceae fam. nov. within the order Ktedonobacterales isolated from Tengu-no-mugimeshi.</title>
        <authorList>
            <person name="Wang C.M."/>
            <person name="Zheng Y."/>
            <person name="Sakai Y."/>
            <person name="Toyoda A."/>
            <person name="Minakuchi Y."/>
            <person name="Abe K."/>
            <person name="Yokota A."/>
            <person name="Yabe S."/>
        </authorList>
    </citation>
    <scope>NUCLEOTIDE SEQUENCE [LARGE SCALE GENOMIC DNA]</scope>
    <source>
        <strain evidence="2">Uno11</strain>
    </source>
</reference>
<comment type="caution">
    <text evidence="1">The sequence shown here is derived from an EMBL/GenBank/DDBJ whole genome shotgun (WGS) entry which is preliminary data.</text>
</comment>
<dbReference type="EMBL" id="BIFS01000002">
    <property type="protein sequence ID" value="GCE23249.1"/>
    <property type="molecule type" value="Genomic_DNA"/>
</dbReference>
<accession>A0A402AVZ0</accession>
<organism evidence="1 2">
    <name type="scientific">Dictyobacter kobayashii</name>
    <dbReference type="NCBI Taxonomy" id="2014872"/>
    <lineage>
        <taxon>Bacteria</taxon>
        <taxon>Bacillati</taxon>
        <taxon>Chloroflexota</taxon>
        <taxon>Ktedonobacteria</taxon>
        <taxon>Ktedonobacterales</taxon>
        <taxon>Dictyobacteraceae</taxon>
        <taxon>Dictyobacter</taxon>
    </lineage>
</organism>
<keyword evidence="2" id="KW-1185">Reference proteome</keyword>
<gene>
    <name evidence="1" type="ORF">KDK_70490</name>
</gene>